<accession>A0A1G7KUD4</accession>
<dbReference type="SMART" id="SM00881">
    <property type="entry name" value="CoA_binding"/>
    <property type="match status" value="1"/>
</dbReference>
<reference evidence="3" key="1">
    <citation type="submission" date="2016-10" db="EMBL/GenBank/DDBJ databases">
        <authorList>
            <person name="Varghese N."/>
            <person name="Submissions S."/>
        </authorList>
    </citation>
    <scope>NUCLEOTIDE SEQUENCE [LARGE SCALE GENOMIC DNA]</scope>
    <source>
        <strain evidence="3">DSM 44268</strain>
    </source>
</reference>
<dbReference type="InterPro" id="IPR036291">
    <property type="entry name" value="NAD(P)-bd_dom_sf"/>
</dbReference>
<dbReference type="STRING" id="1550231.SAMN05660662_2074"/>
<dbReference type="PANTHER" id="PTHR33303:SF2">
    <property type="entry name" value="COA-BINDING DOMAIN-CONTAINING PROTEIN"/>
    <property type="match status" value="1"/>
</dbReference>
<dbReference type="Proteomes" id="UP000199406">
    <property type="component" value="Unassembled WGS sequence"/>
</dbReference>
<dbReference type="PANTHER" id="PTHR33303">
    <property type="entry name" value="CYTOPLASMIC PROTEIN-RELATED"/>
    <property type="match status" value="1"/>
</dbReference>
<name>A0A1G7KUD4_9ACTN</name>
<evidence type="ECO:0000313" key="3">
    <source>
        <dbReference type="Proteomes" id="UP000199406"/>
    </source>
</evidence>
<evidence type="ECO:0000313" key="2">
    <source>
        <dbReference type="EMBL" id="SDF40706.1"/>
    </source>
</evidence>
<keyword evidence="3" id="KW-1185">Reference proteome</keyword>
<dbReference type="InterPro" id="IPR003781">
    <property type="entry name" value="CoA-bd"/>
</dbReference>
<feature type="domain" description="CoA-binding" evidence="1">
    <location>
        <begin position="24"/>
        <end position="116"/>
    </location>
</feature>
<dbReference type="RefSeq" id="WP_218122325.1">
    <property type="nucleotide sequence ID" value="NZ_FNBT01000003.1"/>
</dbReference>
<protein>
    <recommendedName>
        <fullName evidence="1">CoA-binding domain-containing protein</fullName>
    </recommendedName>
</protein>
<organism evidence="2 3">
    <name type="scientific">Blastococcus aurantiacus</name>
    <dbReference type="NCBI Taxonomy" id="1550231"/>
    <lineage>
        <taxon>Bacteria</taxon>
        <taxon>Bacillati</taxon>
        <taxon>Actinomycetota</taxon>
        <taxon>Actinomycetes</taxon>
        <taxon>Geodermatophilales</taxon>
        <taxon>Geodermatophilaceae</taxon>
        <taxon>Blastococcus</taxon>
    </lineage>
</organism>
<gene>
    <name evidence="2" type="ORF">SAMN05660662_2074</name>
</gene>
<evidence type="ECO:0000259" key="1">
    <source>
        <dbReference type="SMART" id="SM00881"/>
    </source>
</evidence>
<dbReference type="AlphaFoldDB" id="A0A1G7KUD4"/>
<proteinExistence type="predicted"/>
<dbReference type="EMBL" id="FNBT01000003">
    <property type="protein sequence ID" value="SDF40706.1"/>
    <property type="molecule type" value="Genomic_DNA"/>
</dbReference>
<dbReference type="Gene3D" id="3.40.50.720">
    <property type="entry name" value="NAD(P)-binding Rossmann-like Domain"/>
    <property type="match status" value="1"/>
</dbReference>
<dbReference type="Pfam" id="PF13380">
    <property type="entry name" value="CoA_binding_2"/>
    <property type="match status" value="1"/>
</dbReference>
<dbReference type="SUPFAM" id="SSF51735">
    <property type="entry name" value="NAD(P)-binding Rossmann-fold domains"/>
    <property type="match status" value="1"/>
</dbReference>
<sequence length="154" mass="16098">MINAPATLAAVMDDALREQLTGIYRDTRTIAVVGASADESKAAHRIPAYLQQQGYRIRPVNPRGGELFGEPVATSLAQVDGPVDVVDVFRPAAEAADIARQAVAIGAKVLWLQLGIADEEARRIAGDAGLTVVMDTCMGAAHRELGLGPVPASA</sequence>